<gene>
    <name evidence="2" type="primary">mbtH_3</name>
    <name evidence="2" type="ORF">ERS075579_04605</name>
</gene>
<dbReference type="PANTHER" id="PTHR38444">
    <property type="entry name" value="ENTEROBACTIN BIOSYNTHESIS PROTEIN YBDZ"/>
    <property type="match status" value="1"/>
</dbReference>
<proteinExistence type="predicted"/>
<protein>
    <submittedName>
        <fullName evidence="2">Putative MbtH family protein</fullName>
    </submittedName>
</protein>
<evidence type="ECO:0000313" key="3">
    <source>
        <dbReference type="Proteomes" id="UP000045782"/>
    </source>
</evidence>
<dbReference type="InterPro" id="IPR037407">
    <property type="entry name" value="MLP_fam"/>
</dbReference>
<sequence>MKGKLLITNPFDDENSTFYVLVNDEEQYSLWPNAIEIPERWRVVFGAASRADCVEYVEANWADMRPKSLRDLMAG</sequence>
<dbReference type="Pfam" id="PF03621">
    <property type="entry name" value="MbtH"/>
    <property type="match status" value="1"/>
</dbReference>
<dbReference type="InterPro" id="IPR038020">
    <property type="entry name" value="MbtH-like_sf"/>
</dbReference>
<dbReference type="InterPro" id="IPR005153">
    <property type="entry name" value="MbtH-like_dom"/>
</dbReference>
<dbReference type="GO" id="GO:0019290">
    <property type="term" value="P:siderophore biosynthetic process"/>
    <property type="evidence" value="ECO:0007669"/>
    <property type="project" value="TreeGrafter"/>
</dbReference>
<dbReference type="SMART" id="SM00923">
    <property type="entry name" value="MbtH"/>
    <property type="match status" value="1"/>
</dbReference>
<evidence type="ECO:0000313" key="2">
    <source>
        <dbReference type="EMBL" id="CPV69578.1"/>
    </source>
</evidence>
<feature type="domain" description="MbtH-like" evidence="1">
    <location>
        <begin position="9"/>
        <end position="59"/>
    </location>
</feature>
<dbReference type="EMBL" id="CSWP01000011">
    <property type="protein sequence ID" value="CPV69578.1"/>
    <property type="molecule type" value="Genomic_DNA"/>
</dbReference>
<reference evidence="2 3" key="1">
    <citation type="submission" date="2015-03" db="EMBL/GenBank/DDBJ databases">
        <authorList>
            <person name="Murphy D."/>
        </authorList>
    </citation>
    <scope>NUCLEOTIDE SEQUENCE [LARGE SCALE GENOMIC DNA]</scope>
    <source>
        <strain evidence="2 3">PAP088</strain>
    </source>
</reference>
<dbReference type="Proteomes" id="UP000045782">
    <property type="component" value="Unassembled WGS sequence"/>
</dbReference>
<organism evidence="2 3">
    <name type="scientific">Mycobacteroides abscessus</name>
    <dbReference type="NCBI Taxonomy" id="36809"/>
    <lineage>
        <taxon>Bacteria</taxon>
        <taxon>Bacillati</taxon>
        <taxon>Actinomycetota</taxon>
        <taxon>Actinomycetes</taxon>
        <taxon>Mycobacteriales</taxon>
        <taxon>Mycobacteriaceae</taxon>
        <taxon>Mycobacteroides</taxon>
    </lineage>
</organism>
<evidence type="ECO:0000259" key="1">
    <source>
        <dbReference type="SMART" id="SM00923"/>
    </source>
</evidence>
<dbReference type="RefSeq" id="WP_079261998.1">
    <property type="nucleotide sequence ID" value="NZ_CSWP01000011.1"/>
</dbReference>
<dbReference type="GO" id="GO:0005829">
    <property type="term" value="C:cytosol"/>
    <property type="evidence" value="ECO:0007669"/>
    <property type="project" value="TreeGrafter"/>
</dbReference>
<name>A0A0U0ZUP4_9MYCO</name>
<accession>A0A0U0ZUP4</accession>
<dbReference type="PANTHER" id="PTHR38444:SF1">
    <property type="entry name" value="ENTEROBACTIN BIOSYNTHESIS PROTEIN YBDZ"/>
    <property type="match status" value="1"/>
</dbReference>
<dbReference type="Gene3D" id="3.90.820.10">
    <property type="entry name" value="Structural Genomics, Unknown Function 30-nov-00 1gh9 Mol_id"/>
    <property type="match status" value="1"/>
</dbReference>
<dbReference type="AlphaFoldDB" id="A0A0U0ZUP4"/>
<dbReference type="SUPFAM" id="SSF160582">
    <property type="entry name" value="MbtH-like"/>
    <property type="match status" value="1"/>
</dbReference>